<organism evidence="2 3">
    <name type="scientific">Actinoplanes sandaracinus</name>
    <dbReference type="NCBI Taxonomy" id="3045177"/>
    <lineage>
        <taxon>Bacteria</taxon>
        <taxon>Bacillati</taxon>
        <taxon>Actinomycetota</taxon>
        <taxon>Actinomycetes</taxon>
        <taxon>Micromonosporales</taxon>
        <taxon>Micromonosporaceae</taxon>
        <taxon>Actinoplanes</taxon>
    </lineage>
</organism>
<dbReference type="InterPro" id="IPR036390">
    <property type="entry name" value="WH_DNA-bd_sf"/>
</dbReference>
<accession>A0ABT6WR82</accession>
<evidence type="ECO:0000313" key="2">
    <source>
        <dbReference type="EMBL" id="MDI6102247.1"/>
    </source>
</evidence>
<keyword evidence="3" id="KW-1185">Reference proteome</keyword>
<comment type="caution">
    <text evidence="2">The sequence shown here is derived from an EMBL/GenBank/DDBJ whole genome shotgun (WGS) entry which is preliminary data.</text>
</comment>
<evidence type="ECO:0000256" key="1">
    <source>
        <dbReference type="SAM" id="MobiDB-lite"/>
    </source>
</evidence>
<evidence type="ECO:0000313" key="3">
    <source>
        <dbReference type="Proteomes" id="UP001241758"/>
    </source>
</evidence>
<gene>
    <name evidence="2" type="ORF">QLQ12_26875</name>
</gene>
<dbReference type="EMBL" id="JASCTH010000018">
    <property type="protein sequence ID" value="MDI6102247.1"/>
    <property type="molecule type" value="Genomic_DNA"/>
</dbReference>
<feature type="region of interest" description="Disordered" evidence="1">
    <location>
        <begin position="37"/>
        <end position="59"/>
    </location>
</feature>
<dbReference type="Proteomes" id="UP001241758">
    <property type="component" value="Unassembled WGS sequence"/>
</dbReference>
<protein>
    <recommendedName>
        <fullName evidence="4">Helix-turn-helix domain-containing protein</fullName>
    </recommendedName>
</protein>
<reference evidence="2 3" key="1">
    <citation type="submission" date="2023-05" db="EMBL/GenBank/DDBJ databases">
        <title>Actinoplanes sp. NEAU-A12 genome sequencing.</title>
        <authorList>
            <person name="Wang Z.-S."/>
        </authorList>
    </citation>
    <scope>NUCLEOTIDE SEQUENCE [LARGE SCALE GENOMIC DNA]</scope>
    <source>
        <strain evidence="2 3">NEAU-A12</strain>
    </source>
</reference>
<dbReference type="SUPFAM" id="SSF46785">
    <property type="entry name" value="Winged helix' DNA-binding domain"/>
    <property type="match status" value="1"/>
</dbReference>
<name>A0ABT6WR82_9ACTN</name>
<evidence type="ECO:0008006" key="4">
    <source>
        <dbReference type="Google" id="ProtNLM"/>
    </source>
</evidence>
<proteinExistence type="predicted"/>
<sequence length="167" mass="18294">MGTDYYWECSMPFDGCLAERATPVPVPTVHDVSGMAANVDDQGTDQSVTPSPKPPRSVNRSDWEWALMNCPDVELKPKAVAIMVSRFADFETGRNAHPSQAKIAAMCGYSKTEPVSNILSSLRDDGWLYRDGKGPTLPNGRANDRYRLTVPDCGHEHDGSALPDVLK</sequence>